<evidence type="ECO:0000313" key="3">
    <source>
        <dbReference type="Proteomes" id="UP000464658"/>
    </source>
</evidence>
<dbReference type="AlphaFoldDB" id="A0A5S9MBY1"/>
<proteinExistence type="predicted"/>
<dbReference type="Pfam" id="PF19304">
    <property type="entry name" value="PGDH_inter"/>
    <property type="match status" value="1"/>
</dbReference>
<feature type="domain" description="D-3-phosphoglycerate dehydrogenase ASB" evidence="1">
    <location>
        <begin position="16"/>
        <end position="88"/>
    </location>
</feature>
<dbReference type="Proteomes" id="UP000464658">
    <property type="component" value="Chromosome"/>
</dbReference>
<gene>
    <name evidence="2" type="ORF">BsIDN1_40190</name>
</gene>
<dbReference type="InterPro" id="IPR045626">
    <property type="entry name" value="PGDH_ASB_dom"/>
</dbReference>
<name>A0A5S9MBY1_BACIA</name>
<organism evidence="2 3">
    <name type="scientific">Bacillus safensis</name>
    <dbReference type="NCBI Taxonomy" id="561879"/>
    <lineage>
        <taxon>Bacteria</taxon>
        <taxon>Bacillati</taxon>
        <taxon>Bacillota</taxon>
        <taxon>Bacilli</taxon>
        <taxon>Bacillales</taxon>
        <taxon>Bacillaceae</taxon>
        <taxon>Bacillus</taxon>
    </lineage>
</organism>
<accession>A0A5S9MBY1</accession>
<reference evidence="2 3" key="1">
    <citation type="submission" date="2019-12" db="EMBL/GenBank/DDBJ databases">
        <title>Full genome sequence of a Bacillus safensis strain isolated from commercially available natto in Indonesia.</title>
        <authorList>
            <person name="Yoshida M."/>
            <person name="Uomi M."/>
            <person name="Waturangi D."/>
            <person name="Ekaputri J.J."/>
            <person name="Setiamarga D.H.E."/>
        </authorList>
    </citation>
    <scope>NUCLEOTIDE SEQUENCE [LARGE SCALE GENOMIC DNA]</scope>
    <source>
        <strain evidence="2 3">IDN1</strain>
    </source>
</reference>
<sequence>MSSINLPAMTKDEFKKIQPYHQFAGKLGRLVSQSMREPVKEVGISYEGSISKLETSFITKSLLSGFLKKERVDSTVNEVNAGMVAKKNEALALVKKFLPANLVTKTVFLLKSKVIFQPLL</sequence>
<dbReference type="EMBL" id="AP021906">
    <property type="protein sequence ID" value="BBP90401.1"/>
    <property type="molecule type" value="Genomic_DNA"/>
</dbReference>
<dbReference type="Gene3D" id="3.30.1330.90">
    <property type="entry name" value="D-3-phosphoglycerate dehydrogenase, domain 3"/>
    <property type="match status" value="1"/>
</dbReference>
<dbReference type="SUPFAM" id="SSF143548">
    <property type="entry name" value="Serine metabolism enzymes domain"/>
    <property type="match status" value="1"/>
</dbReference>
<dbReference type="InterPro" id="IPR029009">
    <property type="entry name" value="ASB_dom_sf"/>
</dbReference>
<evidence type="ECO:0000313" key="2">
    <source>
        <dbReference type="EMBL" id="BBP90401.1"/>
    </source>
</evidence>
<evidence type="ECO:0000259" key="1">
    <source>
        <dbReference type="Pfam" id="PF19304"/>
    </source>
</evidence>
<protein>
    <recommendedName>
        <fullName evidence="1">D-3-phosphoglycerate dehydrogenase ASB domain-containing protein</fullName>
    </recommendedName>
</protein>